<dbReference type="GeneID" id="141449601"/>
<dbReference type="Pfam" id="PF13561">
    <property type="entry name" value="adh_short_C2"/>
    <property type="match status" value="1"/>
</dbReference>
<dbReference type="InParanoid" id="T1HS32"/>
<dbReference type="PROSITE" id="PS00061">
    <property type="entry name" value="ADH_SHORT"/>
    <property type="match status" value="1"/>
</dbReference>
<dbReference type="PANTHER" id="PTHR44252:SF3">
    <property type="entry name" value="D-ERYTHRULOSE REDUCTASE-RELATED"/>
    <property type="match status" value="1"/>
</dbReference>
<dbReference type="InterPro" id="IPR002347">
    <property type="entry name" value="SDR_fam"/>
</dbReference>
<dbReference type="VEuPathDB" id="VectorBase:RPRC006852"/>
<dbReference type="SUPFAM" id="SSF51735">
    <property type="entry name" value="NAD(P)-binding Rossmann-fold domains"/>
    <property type="match status" value="1"/>
</dbReference>
<evidence type="ECO:0000256" key="1">
    <source>
        <dbReference type="ARBA" id="ARBA00006484"/>
    </source>
</evidence>
<proteinExistence type="inferred from homology"/>
<dbReference type="PRINTS" id="PR00081">
    <property type="entry name" value="GDHRDH"/>
</dbReference>
<keyword evidence="3" id="KW-0521">NADP</keyword>
<dbReference type="EnsemblMetazoa" id="RPRC006852-RA">
    <property type="protein sequence ID" value="RPRC006852-PA"/>
    <property type="gene ID" value="RPRC006852"/>
</dbReference>
<dbReference type="InterPro" id="IPR020904">
    <property type="entry name" value="Sc_DH/Rdtase_CS"/>
</dbReference>
<evidence type="ECO:0000256" key="2">
    <source>
        <dbReference type="ARBA" id="ARBA00011881"/>
    </source>
</evidence>
<dbReference type="InterPro" id="IPR051737">
    <property type="entry name" value="L-xylulose/Carbonyl_redctase"/>
</dbReference>
<evidence type="ECO:0000313" key="5">
    <source>
        <dbReference type="EnsemblMetazoa" id="RPRC006852-PA"/>
    </source>
</evidence>
<sequence>MNLSLAEKRVLVTGAGQGIGRELAKKLVKCKAKVVALSKTEIHLNTLKTEVPEVTTVCLDVTSPEIQVLIESYGPFDGLVNNAALAILEPFLEASESNFDKLFEVNVKAPLRVSQVVAKQMIQHNIKGSIVNVSSQASKIALRDHVVYCSTKAALDAMSKVMALELGEHGIRVNCVNPTVVMTKMGKIGWSDPRKADPLLQRIPLHRFAEVDEVVNAILFLLSEESSFINSVSLPIDGGFLSS</sequence>
<organism evidence="5 6">
    <name type="scientific">Rhodnius prolixus</name>
    <name type="common">Triatomid bug</name>
    <dbReference type="NCBI Taxonomy" id="13249"/>
    <lineage>
        <taxon>Eukaryota</taxon>
        <taxon>Metazoa</taxon>
        <taxon>Ecdysozoa</taxon>
        <taxon>Arthropoda</taxon>
        <taxon>Hexapoda</taxon>
        <taxon>Insecta</taxon>
        <taxon>Pterygota</taxon>
        <taxon>Neoptera</taxon>
        <taxon>Paraneoptera</taxon>
        <taxon>Hemiptera</taxon>
        <taxon>Heteroptera</taxon>
        <taxon>Panheteroptera</taxon>
        <taxon>Cimicomorpha</taxon>
        <taxon>Reduviidae</taxon>
        <taxon>Triatominae</taxon>
        <taxon>Rhodnius</taxon>
    </lineage>
</organism>
<dbReference type="FunCoup" id="T1HS32">
    <property type="interactions" value="204"/>
</dbReference>
<dbReference type="GO" id="GO:0005997">
    <property type="term" value="P:xylulose metabolic process"/>
    <property type="evidence" value="ECO:0007669"/>
    <property type="project" value="TreeGrafter"/>
</dbReference>
<protein>
    <submittedName>
        <fullName evidence="5">Uncharacterized protein</fullName>
    </submittedName>
</protein>
<comment type="similarity">
    <text evidence="1">Belongs to the short-chain dehydrogenases/reductases (SDR) family.</text>
</comment>
<evidence type="ECO:0000256" key="3">
    <source>
        <dbReference type="ARBA" id="ARBA00022857"/>
    </source>
</evidence>
<dbReference type="GO" id="GO:0050038">
    <property type="term" value="F:L-xylulose reductase (NADPH) activity"/>
    <property type="evidence" value="ECO:0007669"/>
    <property type="project" value="TreeGrafter"/>
</dbReference>
<keyword evidence="6" id="KW-1185">Reference proteome</keyword>
<evidence type="ECO:0000256" key="4">
    <source>
        <dbReference type="ARBA" id="ARBA00023002"/>
    </source>
</evidence>
<keyword evidence="4" id="KW-0560">Oxidoreductase</keyword>
<dbReference type="PRINTS" id="PR00080">
    <property type="entry name" value="SDRFAMILY"/>
</dbReference>
<dbReference type="InterPro" id="IPR036291">
    <property type="entry name" value="NAD(P)-bd_dom_sf"/>
</dbReference>
<name>T1HS32_RHOPR</name>
<dbReference type="eggNOG" id="KOG1207">
    <property type="taxonomic scope" value="Eukaryota"/>
</dbReference>
<dbReference type="HOGENOM" id="CLU_010194_1_1_1"/>
<dbReference type="AlphaFoldDB" id="T1HS32"/>
<dbReference type="EMBL" id="ACPB03003323">
    <property type="status" value="NOT_ANNOTATED_CDS"/>
    <property type="molecule type" value="Genomic_DNA"/>
</dbReference>
<reference evidence="5" key="1">
    <citation type="submission" date="2015-05" db="UniProtKB">
        <authorList>
            <consortium name="EnsemblMetazoa"/>
        </authorList>
    </citation>
    <scope>IDENTIFICATION</scope>
</reference>
<evidence type="ECO:0000313" key="6">
    <source>
        <dbReference type="Proteomes" id="UP000015103"/>
    </source>
</evidence>
<dbReference type="Proteomes" id="UP000015103">
    <property type="component" value="Unassembled WGS sequence"/>
</dbReference>
<accession>T1HS32</accession>
<dbReference type="FunFam" id="3.40.50.720:FF:000214">
    <property type="entry name" value="L-xylulose reductase"/>
    <property type="match status" value="1"/>
</dbReference>
<dbReference type="PANTHER" id="PTHR44252">
    <property type="entry name" value="D-ERYTHRULOSE REDUCTASE"/>
    <property type="match status" value="1"/>
</dbReference>
<dbReference type="OMA" id="WQSHLAV"/>
<dbReference type="GO" id="GO:0006006">
    <property type="term" value="P:glucose metabolic process"/>
    <property type="evidence" value="ECO:0007669"/>
    <property type="project" value="TreeGrafter"/>
</dbReference>
<dbReference type="STRING" id="13249.T1HS32"/>
<dbReference type="Gene3D" id="3.40.50.720">
    <property type="entry name" value="NAD(P)-binding Rossmann-like Domain"/>
    <property type="match status" value="1"/>
</dbReference>
<comment type="subunit">
    <text evidence="2">Homotetramer.</text>
</comment>
<dbReference type="RefSeq" id="XP_073975265.1">
    <property type="nucleotide sequence ID" value="XM_074119164.1"/>
</dbReference>
<dbReference type="GO" id="GO:0004090">
    <property type="term" value="F:carbonyl reductase (NADPH) activity"/>
    <property type="evidence" value="ECO:0007669"/>
    <property type="project" value="TreeGrafter"/>
</dbReference>